<dbReference type="AlphaFoldDB" id="A0A2K5ASS2"/>
<evidence type="ECO:0000256" key="3">
    <source>
        <dbReference type="ARBA" id="ARBA00022752"/>
    </source>
</evidence>
<evidence type="ECO:0000313" key="6">
    <source>
        <dbReference type="Proteomes" id="UP000236248"/>
    </source>
</evidence>
<keyword evidence="6" id="KW-1185">Reference proteome</keyword>
<evidence type="ECO:0000313" key="5">
    <source>
        <dbReference type="EMBL" id="SPC34693.1"/>
    </source>
</evidence>
<accession>A0A2K5ASS2</accession>
<sequence>MENGREEYMDSVEKLLDSLALIRKIPQFRAFMPIRVIEVTEEALLSYSRISASLASSIAEYYMLLSATSLEASRKAALKMAEIKDGEKARKAWIDVFEQEFNELFRSQRFGNVVNNIITSYADLLKSIAGIVEVYFKELGLPTRSEMDSVYREMVKMKRDIANLADEMKRLKEDIERRKDENIHNAALAK</sequence>
<dbReference type="InterPro" id="IPR010123">
    <property type="entry name" value="PHA_synth_III_E"/>
</dbReference>
<name>A0A2K5ASS2_9ARCH</name>
<dbReference type="Proteomes" id="UP000236248">
    <property type="component" value="Chromosome NCAV"/>
</dbReference>
<keyword evidence="3" id="KW-0583">PHB biosynthesis</keyword>
<gene>
    <name evidence="5" type="ORF">NCAV_1528</name>
</gene>
<dbReference type="GeneID" id="41595519"/>
<protein>
    <recommendedName>
        <fullName evidence="2">Poly(3-hydroxyalkanoate) polymerase subunit PhaE</fullName>
    </recommendedName>
</protein>
<comment type="pathway">
    <text evidence="1">Biopolymer metabolism; poly-(R)-3-hydroxybutanoate biosynthesis.</text>
</comment>
<dbReference type="KEGG" id="ncv:NCAV_1528"/>
<reference evidence="6" key="1">
    <citation type="submission" date="2018-01" db="EMBL/GenBank/DDBJ databases">
        <authorList>
            <person name="Kerou L M."/>
        </authorList>
    </citation>
    <scope>NUCLEOTIDE SEQUENCE [LARGE SCALE GENOMIC DNA]</scope>
    <source>
        <strain evidence="6">SCU2</strain>
    </source>
</reference>
<evidence type="ECO:0000256" key="4">
    <source>
        <dbReference type="SAM" id="Coils"/>
    </source>
</evidence>
<keyword evidence="4" id="KW-0175">Coiled coil</keyword>
<evidence type="ECO:0000256" key="2">
    <source>
        <dbReference type="ARBA" id="ARBA00019066"/>
    </source>
</evidence>
<evidence type="ECO:0000256" key="1">
    <source>
        <dbReference type="ARBA" id="ARBA00004683"/>
    </source>
</evidence>
<dbReference type="RefSeq" id="WP_231911585.1">
    <property type="nucleotide sequence ID" value="NZ_LT981265.1"/>
</dbReference>
<dbReference type="Pfam" id="PF09712">
    <property type="entry name" value="PHA_synth_III_E"/>
    <property type="match status" value="1"/>
</dbReference>
<dbReference type="EMBL" id="LT981265">
    <property type="protein sequence ID" value="SPC34693.1"/>
    <property type="molecule type" value="Genomic_DNA"/>
</dbReference>
<feature type="coiled-coil region" evidence="4">
    <location>
        <begin position="147"/>
        <end position="181"/>
    </location>
</feature>
<organism evidence="5 6">
    <name type="scientific">Candidatus Nitrosocaldus cavascurensis</name>
    <dbReference type="NCBI Taxonomy" id="2058097"/>
    <lineage>
        <taxon>Archaea</taxon>
        <taxon>Nitrososphaerota</taxon>
        <taxon>Nitrososphaeria</taxon>
        <taxon>Candidatus Nitrosocaldales</taxon>
        <taxon>Candidatus Nitrosocaldaceae</taxon>
        <taxon>Candidatus Nitrosocaldus</taxon>
    </lineage>
</organism>
<proteinExistence type="predicted"/>
<dbReference type="GO" id="GO:0042619">
    <property type="term" value="P:poly-hydroxybutyrate biosynthetic process"/>
    <property type="evidence" value="ECO:0007669"/>
    <property type="project" value="UniProtKB-KW"/>
</dbReference>
<dbReference type="UniPathway" id="UPA00917"/>